<keyword evidence="5" id="KW-0963">Cytoplasm</keyword>
<accession>A0A8S1K0H3</accession>
<dbReference type="CDD" id="cd00268">
    <property type="entry name" value="DEADc"/>
    <property type="match status" value="1"/>
</dbReference>
<dbReference type="FunFam" id="3.30.70.330:FF:001645">
    <property type="match status" value="1"/>
</dbReference>
<dbReference type="EC" id="3.6.4.13" evidence="4"/>
<keyword evidence="17" id="KW-1185">Reference proteome</keyword>
<dbReference type="InterPro" id="IPR000504">
    <property type="entry name" value="RRM_dom"/>
</dbReference>
<evidence type="ECO:0000313" key="16">
    <source>
        <dbReference type="EMBL" id="CAD8048950.1"/>
    </source>
</evidence>
<proteinExistence type="inferred from homology"/>
<name>A0A8S1K0H3_9CILI</name>
<dbReference type="Pfam" id="PF26142">
    <property type="entry name" value="DD_DDX21-DDX50"/>
    <property type="match status" value="1"/>
</dbReference>
<comment type="caution">
    <text evidence="16">The sequence shown here is derived from an EMBL/GenBank/DDBJ whole genome shotgun (WGS) entry which is preliminary data.</text>
</comment>
<dbReference type="OrthoDB" id="4255at2759"/>
<dbReference type="SMART" id="SM00490">
    <property type="entry name" value="HELICc"/>
    <property type="match status" value="1"/>
</dbReference>
<protein>
    <recommendedName>
        <fullName evidence="4">RNA helicase</fullName>
        <ecNumber evidence="4">3.6.4.13</ecNumber>
    </recommendedName>
</protein>
<dbReference type="CDD" id="cd18787">
    <property type="entry name" value="SF2_C_DEAD"/>
    <property type="match status" value="1"/>
</dbReference>
<evidence type="ECO:0000256" key="11">
    <source>
        <dbReference type="ARBA" id="ARBA00023242"/>
    </source>
</evidence>
<evidence type="ECO:0000256" key="12">
    <source>
        <dbReference type="PROSITE-ProRule" id="PRU00176"/>
    </source>
</evidence>
<dbReference type="InterPro" id="IPR059027">
    <property type="entry name" value="DD_DDX21-DDX50"/>
</dbReference>
<dbReference type="SMART" id="SM00360">
    <property type="entry name" value="RRM"/>
    <property type="match status" value="1"/>
</dbReference>
<dbReference type="InterPro" id="IPR012562">
    <property type="entry name" value="GUCT"/>
</dbReference>
<evidence type="ECO:0000259" key="14">
    <source>
        <dbReference type="PROSITE" id="PS51192"/>
    </source>
</evidence>
<evidence type="ECO:0000256" key="3">
    <source>
        <dbReference type="ARBA" id="ARBA00006517"/>
    </source>
</evidence>
<evidence type="ECO:0000259" key="13">
    <source>
        <dbReference type="PROSITE" id="PS50102"/>
    </source>
</evidence>
<keyword evidence="7" id="KW-0378">Hydrolase</keyword>
<dbReference type="GO" id="GO:0005730">
    <property type="term" value="C:nucleolus"/>
    <property type="evidence" value="ECO:0007669"/>
    <property type="project" value="UniProtKB-SubCell"/>
</dbReference>
<evidence type="ECO:0000259" key="15">
    <source>
        <dbReference type="PROSITE" id="PS51194"/>
    </source>
</evidence>
<evidence type="ECO:0000256" key="7">
    <source>
        <dbReference type="ARBA" id="ARBA00022801"/>
    </source>
</evidence>
<evidence type="ECO:0000256" key="2">
    <source>
        <dbReference type="ARBA" id="ARBA00004604"/>
    </source>
</evidence>
<dbReference type="PROSITE" id="PS51192">
    <property type="entry name" value="HELICASE_ATP_BIND_1"/>
    <property type="match status" value="1"/>
</dbReference>
<keyword evidence="11" id="KW-0539">Nucleus</keyword>
<evidence type="ECO:0000256" key="5">
    <source>
        <dbReference type="ARBA" id="ARBA00022490"/>
    </source>
</evidence>
<dbReference type="GO" id="GO:0003724">
    <property type="term" value="F:RNA helicase activity"/>
    <property type="evidence" value="ECO:0007669"/>
    <property type="project" value="UniProtKB-EC"/>
</dbReference>
<sequence>MLTRRKSSEIIEPEVVKKIKGNNENSNLKVYIKNKQTRKVLESRGITNLFPIQEQCFETIYNGDDIIGQDRTGSGKTLAYCVPILERIRGLGLKQNKNPYVLVLLPTRELAIQVTTEFNSIIHKENEYRIYSIYGGTDLRNQIDQVRQGCEIVVGTPGRIQDLLERKVLKLDEIQVVVLDEADQMLNYGFQENIEKIMSYFNDRKIQMLLFSATIPEWVKELSQKYMESNTKHINLIKRNETQTSTTVKHYALQCARNQLTGSIGDVVSVYGGRHARTIIFCETKRECNEIILHSKLPAETQPLHGDIPQQQRTVTFEGFKNGKFKCLVATNVAARGLDFPQVDLIIQCNPPKDIESYIHRSGRTGRAGKDGICITFYSKKDISLIERVERIAKIKFIKISAPQHQDIIKASSRDLQTSLQVVSKEIVDLFQPVAQEIISRCDPVEALARALACVSGYKDKLQNRSMMGSFEGYITYILRTSTSFQACGYIWKFLKNNFSEQICNSIKGMKKLRNENGVAFDISEDVKEEFENQYQELTQNGYCRGIEIEQATTLPDIIEEQFQQHQNYHQQPTVQVSQTVKKEQEIFIGGLDFKITEDEVKNEFKNRGVELFNLRLLRGQDGQSKGSAFGVCRTKDMVSIALNQNGTKFRGRNIRVNMANEKPK</sequence>
<reference evidence="16" key="1">
    <citation type="submission" date="2021-01" db="EMBL/GenBank/DDBJ databases">
        <authorList>
            <consortium name="Genoscope - CEA"/>
            <person name="William W."/>
        </authorList>
    </citation>
    <scope>NUCLEOTIDE SEQUENCE</scope>
</reference>
<dbReference type="Pfam" id="PF00270">
    <property type="entry name" value="DEAD"/>
    <property type="match status" value="1"/>
</dbReference>
<evidence type="ECO:0000256" key="1">
    <source>
        <dbReference type="ARBA" id="ARBA00004496"/>
    </source>
</evidence>
<dbReference type="AlphaFoldDB" id="A0A8S1K0H3"/>
<dbReference type="SMART" id="SM00487">
    <property type="entry name" value="DEXDc"/>
    <property type="match status" value="1"/>
</dbReference>
<evidence type="ECO:0000256" key="9">
    <source>
        <dbReference type="ARBA" id="ARBA00022840"/>
    </source>
</evidence>
<dbReference type="InterPro" id="IPR014001">
    <property type="entry name" value="Helicase_ATP-bd"/>
</dbReference>
<keyword evidence="9" id="KW-0067">ATP-binding</keyword>
<dbReference type="GO" id="GO:0003723">
    <property type="term" value="F:RNA binding"/>
    <property type="evidence" value="ECO:0007669"/>
    <property type="project" value="UniProtKB-UniRule"/>
</dbReference>
<dbReference type="GO" id="GO:0016787">
    <property type="term" value="F:hydrolase activity"/>
    <property type="evidence" value="ECO:0007669"/>
    <property type="project" value="UniProtKB-KW"/>
</dbReference>
<dbReference type="InterPro" id="IPR001650">
    <property type="entry name" value="Helicase_C-like"/>
</dbReference>
<feature type="domain" description="RRM" evidence="13">
    <location>
        <begin position="585"/>
        <end position="662"/>
    </location>
</feature>
<comment type="subcellular location">
    <subcellularLocation>
        <location evidence="1">Cytoplasm</location>
    </subcellularLocation>
    <subcellularLocation>
        <location evidence="2">Nucleus</location>
        <location evidence="2">Nucleolus</location>
    </subcellularLocation>
</comment>
<dbReference type="Pfam" id="PF00271">
    <property type="entry name" value="Helicase_C"/>
    <property type="match status" value="1"/>
</dbReference>
<dbReference type="PROSITE" id="PS51194">
    <property type="entry name" value="HELICASE_CTER"/>
    <property type="match status" value="1"/>
</dbReference>
<comment type="similarity">
    <text evidence="3">Belongs to the DEAD box helicase family. DDX21/DDX50 subfamily.</text>
</comment>
<dbReference type="PANTHER" id="PTHR47959:SF19">
    <property type="entry name" value="NUCLEOLAR RNA HELICASE 2-A"/>
    <property type="match status" value="1"/>
</dbReference>
<dbReference type="Pfam" id="PF08152">
    <property type="entry name" value="GUCT"/>
    <property type="match status" value="1"/>
</dbReference>
<dbReference type="CDD" id="cd12937">
    <property type="entry name" value="GUCT_RH7_like"/>
    <property type="match status" value="1"/>
</dbReference>
<keyword evidence="6" id="KW-0547">Nucleotide-binding</keyword>
<dbReference type="InterPro" id="IPR050079">
    <property type="entry name" value="DEAD_box_RNA_helicase"/>
</dbReference>
<feature type="domain" description="Helicase ATP-binding" evidence="14">
    <location>
        <begin position="57"/>
        <end position="233"/>
    </location>
</feature>
<gene>
    <name evidence="16" type="ORF">PSON_ATCC_30995.1.T0030493</name>
</gene>
<evidence type="ECO:0000256" key="6">
    <source>
        <dbReference type="ARBA" id="ARBA00022741"/>
    </source>
</evidence>
<evidence type="ECO:0000256" key="4">
    <source>
        <dbReference type="ARBA" id="ARBA00012552"/>
    </source>
</evidence>
<keyword evidence="8" id="KW-0347">Helicase</keyword>
<dbReference type="Proteomes" id="UP000692954">
    <property type="component" value="Unassembled WGS sequence"/>
</dbReference>
<organism evidence="16 17">
    <name type="scientific">Paramecium sonneborni</name>
    <dbReference type="NCBI Taxonomy" id="65129"/>
    <lineage>
        <taxon>Eukaryota</taxon>
        <taxon>Sar</taxon>
        <taxon>Alveolata</taxon>
        <taxon>Ciliophora</taxon>
        <taxon>Intramacronucleata</taxon>
        <taxon>Oligohymenophorea</taxon>
        <taxon>Peniculida</taxon>
        <taxon>Parameciidae</taxon>
        <taxon>Paramecium</taxon>
    </lineage>
</organism>
<dbReference type="InterPro" id="IPR044742">
    <property type="entry name" value="DEAD/DEAH_RhlB"/>
</dbReference>
<evidence type="ECO:0000313" key="17">
    <source>
        <dbReference type="Proteomes" id="UP000692954"/>
    </source>
</evidence>
<feature type="domain" description="Helicase C-terminal" evidence="15">
    <location>
        <begin position="263"/>
        <end position="409"/>
    </location>
</feature>
<dbReference type="Pfam" id="PF00076">
    <property type="entry name" value="RRM_1"/>
    <property type="match status" value="1"/>
</dbReference>
<evidence type="ECO:0000256" key="10">
    <source>
        <dbReference type="ARBA" id="ARBA00022884"/>
    </source>
</evidence>
<dbReference type="GO" id="GO:0005829">
    <property type="term" value="C:cytosol"/>
    <property type="evidence" value="ECO:0007669"/>
    <property type="project" value="TreeGrafter"/>
</dbReference>
<evidence type="ECO:0000256" key="8">
    <source>
        <dbReference type="ARBA" id="ARBA00022806"/>
    </source>
</evidence>
<dbReference type="EMBL" id="CAJJDN010000003">
    <property type="protein sequence ID" value="CAD8048950.1"/>
    <property type="molecule type" value="Genomic_DNA"/>
</dbReference>
<dbReference type="InterPro" id="IPR011545">
    <property type="entry name" value="DEAD/DEAH_box_helicase_dom"/>
</dbReference>
<dbReference type="PROSITE" id="PS50102">
    <property type="entry name" value="RRM"/>
    <property type="match status" value="1"/>
</dbReference>
<dbReference type="GO" id="GO:0005524">
    <property type="term" value="F:ATP binding"/>
    <property type="evidence" value="ECO:0007669"/>
    <property type="project" value="UniProtKB-KW"/>
</dbReference>
<dbReference type="PANTHER" id="PTHR47959">
    <property type="entry name" value="ATP-DEPENDENT RNA HELICASE RHLE-RELATED"/>
    <property type="match status" value="1"/>
</dbReference>
<keyword evidence="10 12" id="KW-0694">RNA-binding</keyword>